<protein>
    <submittedName>
        <fullName evidence="1">Transposase</fullName>
    </submittedName>
</protein>
<name>A0ABS4UMY0_9ACTN</name>
<evidence type="ECO:0000313" key="2">
    <source>
        <dbReference type="Proteomes" id="UP000755585"/>
    </source>
</evidence>
<proteinExistence type="predicted"/>
<dbReference type="Proteomes" id="UP000755585">
    <property type="component" value="Unassembled WGS sequence"/>
</dbReference>
<organism evidence="1 2">
    <name type="scientific">Kribbella aluminosa</name>
    <dbReference type="NCBI Taxonomy" id="416017"/>
    <lineage>
        <taxon>Bacteria</taxon>
        <taxon>Bacillati</taxon>
        <taxon>Actinomycetota</taxon>
        <taxon>Actinomycetes</taxon>
        <taxon>Propionibacteriales</taxon>
        <taxon>Kribbellaceae</taxon>
        <taxon>Kribbella</taxon>
    </lineage>
</organism>
<accession>A0ABS4UMY0</accession>
<comment type="caution">
    <text evidence="1">The sequence shown here is derived from an EMBL/GenBank/DDBJ whole genome shotgun (WGS) entry which is preliminary data.</text>
</comment>
<gene>
    <name evidence="1" type="ORF">JOF29_004076</name>
</gene>
<reference evidence="1 2" key="1">
    <citation type="submission" date="2021-03" db="EMBL/GenBank/DDBJ databases">
        <title>Sequencing the genomes of 1000 actinobacteria strains.</title>
        <authorList>
            <person name="Klenk H.-P."/>
        </authorList>
    </citation>
    <scope>NUCLEOTIDE SEQUENCE [LARGE SCALE GENOMIC DNA]</scope>
    <source>
        <strain evidence="1 2">DSM 18824</strain>
    </source>
</reference>
<dbReference type="EMBL" id="JAGINT010000001">
    <property type="protein sequence ID" value="MBP2352993.1"/>
    <property type="molecule type" value="Genomic_DNA"/>
</dbReference>
<sequence>MIGAYHQLWRIEKSFRMSKHNLKARPIYHHRRESIDAHITIVFAALAITRFIEDRTGWSIKMFVTTARRCRTVQIRAGQQLPTAELPTDRRDALAQITLTGPCALN</sequence>
<evidence type="ECO:0000313" key="1">
    <source>
        <dbReference type="EMBL" id="MBP2352993.1"/>
    </source>
</evidence>
<keyword evidence="2" id="KW-1185">Reference proteome</keyword>